<feature type="modified residue" description="N6-(pyridoxal phosphate)lysine" evidence="6">
    <location>
        <position position="332"/>
    </location>
</feature>
<dbReference type="SUPFAM" id="SSF53383">
    <property type="entry name" value="PLP-dependent transferases"/>
    <property type="match status" value="1"/>
</dbReference>
<dbReference type="Proteomes" id="UP000015100">
    <property type="component" value="Unassembled WGS sequence"/>
</dbReference>
<dbReference type="Gene3D" id="3.90.1150.170">
    <property type="match status" value="1"/>
</dbReference>
<comment type="cofactor">
    <cofactor evidence="1 6 7">
        <name>pyridoxal 5'-phosphate</name>
        <dbReference type="ChEBI" id="CHEBI:597326"/>
    </cofactor>
</comment>
<reference evidence="9" key="2">
    <citation type="submission" date="2013-04" db="EMBL/GenBank/DDBJ databases">
        <title>Genomic mechanisms accounting for the adaptation to parasitism in nematode-trapping fungi.</title>
        <authorList>
            <person name="Ahren D.G."/>
        </authorList>
    </citation>
    <scope>NUCLEOTIDE SEQUENCE [LARGE SCALE GENOMIC DNA]</scope>
    <source>
        <strain evidence="9">CBS 200.50</strain>
    </source>
</reference>
<dbReference type="STRING" id="1284197.S7ZYQ1"/>
<organism evidence="8 9">
    <name type="scientific">Dactylellina haptotyla (strain CBS 200.50)</name>
    <name type="common">Nematode-trapping fungus</name>
    <name type="synonym">Monacrosporium haptotylum</name>
    <dbReference type="NCBI Taxonomy" id="1284197"/>
    <lineage>
        <taxon>Eukaryota</taxon>
        <taxon>Fungi</taxon>
        <taxon>Dikarya</taxon>
        <taxon>Ascomycota</taxon>
        <taxon>Pezizomycotina</taxon>
        <taxon>Orbiliomycetes</taxon>
        <taxon>Orbiliales</taxon>
        <taxon>Orbiliaceae</taxon>
        <taxon>Dactylellina</taxon>
    </lineage>
</organism>
<evidence type="ECO:0000256" key="4">
    <source>
        <dbReference type="ARBA" id="ARBA00022898"/>
    </source>
</evidence>
<reference evidence="8 9" key="1">
    <citation type="journal article" date="2013" name="PLoS Genet.">
        <title>Genomic mechanisms accounting for the adaptation to parasitism in nematode-trapping fungi.</title>
        <authorList>
            <person name="Meerupati T."/>
            <person name="Andersson K.M."/>
            <person name="Friman E."/>
            <person name="Kumar D."/>
            <person name="Tunlid A."/>
            <person name="Ahren D."/>
        </authorList>
    </citation>
    <scope>NUCLEOTIDE SEQUENCE [LARGE SCALE GENOMIC DNA]</scope>
    <source>
        <strain evidence="8 9">CBS 200.50</strain>
    </source>
</reference>
<dbReference type="InterPro" id="IPR002129">
    <property type="entry name" value="PyrdxlP-dep_de-COase"/>
</dbReference>
<dbReference type="InterPro" id="IPR015421">
    <property type="entry name" value="PyrdxlP-dep_Trfase_major"/>
</dbReference>
<dbReference type="InterPro" id="IPR015424">
    <property type="entry name" value="PyrdxlP-dep_Trfase"/>
</dbReference>
<evidence type="ECO:0000313" key="8">
    <source>
        <dbReference type="EMBL" id="EPS35840.1"/>
    </source>
</evidence>
<comment type="caution">
    <text evidence="8">The sequence shown here is derived from an EMBL/GenBank/DDBJ whole genome shotgun (WGS) entry which is preliminary data.</text>
</comment>
<proteinExistence type="inferred from homology"/>
<gene>
    <name evidence="8" type="ORF">H072_10779</name>
</gene>
<comment type="similarity">
    <text evidence="2 7">Belongs to the group II decarboxylase family.</text>
</comment>
<dbReference type="PROSITE" id="PS00392">
    <property type="entry name" value="DDC_GAD_HDC_YDC"/>
    <property type="match status" value="1"/>
</dbReference>
<dbReference type="HOGENOM" id="CLU_011856_0_0_1"/>
<sequence length="556" mass="60194">MGSLGPTTLHSSLNTNGDLQMSRAAELEALLKAVLQQLIPFVNAADKEITAHVTNNTAHKSTLVDYHPPAELTNILSSTLSLPETPAGQQGLLSTLESILKYSVNTSAPGFLDKLYSAPVAPGVAAELILAVLNTNLHVYQVSPVLTLIEKHVAKALAALFGFTGPRSGGISVQGGSASNTTSIVIARNTLYPKTKVEGNNADGLKLVMFTSAHGHYSIEKAAQQCGFGSGAAIPVPVDKVTGRMIPAELERLVLEAKAKGQTPFYVNATAGSTVLGSFDPFKDVAEIAKRHNMWFHIDGAWGGSFVLSRKLRERFLAGAELADSIAINPHKMMGVPVTCSFLLGKDLQQFQKANTLRAGYLFHDTDESDGATWKEPYDLADLTLQCGRRGDSLKLFLAWQYYGTKGYEEMVERAHKIAEHMVGIVEKHGDFKLVSTNPPPCLQVCFYYAPGGKEVFGTAEGQIVPPGLDAVEEGEKLKHIGIFNSKVTQEITRELVGRGFMIDFAPALAGREAEGKFFRAVVNIQTPKETVERLVTELQNLGEVVIQRIRQTYTC</sequence>
<dbReference type="GO" id="GO:0030170">
    <property type="term" value="F:pyridoxal phosphate binding"/>
    <property type="evidence" value="ECO:0007669"/>
    <property type="project" value="InterPro"/>
</dbReference>
<keyword evidence="9" id="KW-1185">Reference proteome</keyword>
<dbReference type="AlphaFoldDB" id="S7ZYQ1"/>
<dbReference type="GO" id="GO:0005737">
    <property type="term" value="C:cytoplasm"/>
    <property type="evidence" value="ECO:0007669"/>
    <property type="project" value="TreeGrafter"/>
</dbReference>
<evidence type="ECO:0000256" key="6">
    <source>
        <dbReference type="PIRSR" id="PIRSR602129-50"/>
    </source>
</evidence>
<accession>S7ZYQ1</accession>
<dbReference type="OMA" id="RHATYHA"/>
<evidence type="ECO:0000256" key="5">
    <source>
        <dbReference type="ARBA" id="ARBA00023239"/>
    </source>
</evidence>
<dbReference type="GO" id="GO:0019752">
    <property type="term" value="P:carboxylic acid metabolic process"/>
    <property type="evidence" value="ECO:0007669"/>
    <property type="project" value="InterPro"/>
</dbReference>
<dbReference type="PANTHER" id="PTHR45677:SF8">
    <property type="entry name" value="CYSTEINE SULFINIC ACID DECARBOXYLASE"/>
    <property type="match status" value="1"/>
</dbReference>
<evidence type="ECO:0000313" key="9">
    <source>
        <dbReference type="Proteomes" id="UP000015100"/>
    </source>
</evidence>
<keyword evidence="4 6" id="KW-0663">Pyridoxal phosphate</keyword>
<keyword evidence="3" id="KW-0210">Decarboxylase</keyword>
<dbReference type="GO" id="GO:0016831">
    <property type="term" value="F:carboxy-lyase activity"/>
    <property type="evidence" value="ECO:0007669"/>
    <property type="project" value="UniProtKB-KW"/>
</dbReference>
<dbReference type="eggNOG" id="KOG0629">
    <property type="taxonomic scope" value="Eukaryota"/>
</dbReference>
<name>S7ZYQ1_DACHA</name>
<dbReference type="Gene3D" id="3.40.640.10">
    <property type="entry name" value="Type I PLP-dependent aspartate aminotransferase-like (Major domain)"/>
    <property type="match status" value="1"/>
</dbReference>
<dbReference type="InterPro" id="IPR021115">
    <property type="entry name" value="Pyridoxal-P_BS"/>
</dbReference>
<evidence type="ECO:0000256" key="7">
    <source>
        <dbReference type="RuleBase" id="RU000382"/>
    </source>
</evidence>
<protein>
    <recommendedName>
        <fullName evidence="10">Glutamate decarboxylase</fullName>
    </recommendedName>
</protein>
<evidence type="ECO:0000256" key="2">
    <source>
        <dbReference type="ARBA" id="ARBA00009533"/>
    </source>
</evidence>
<keyword evidence="5 7" id="KW-0456">Lyase</keyword>
<evidence type="ECO:0008006" key="10">
    <source>
        <dbReference type="Google" id="ProtNLM"/>
    </source>
</evidence>
<dbReference type="PANTHER" id="PTHR45677">
    <property type="entry name" value="GLUTAMATE DECARBOXYLASE-RELATED"/>
    <property type="match status" value="1"/>
</dbReference>
<dbReference type="EMBL" id="AQGS01001030">
    <property type="protein sequence ID" value="EPS35840.1"/>
    <property type="molecule type" value="Genomic_DNA"/>
</dbReference>
<dbReference type="Pfam" id="PF00282">
    <property type="entry name" value="Pyridoxal_deC"/>
    <property type="match status" value="1"/>
</dbReference>
<dbReference type="OrthoDB" id="392571at2759"/>
<evidence type="ECO:0000256" key="1">
    <source>
        <dbReference type="ARBA" id="ARBA00001933"/>
    </source>
</evidence>
<evidence type="ECO:0000256" key="3">
    <source>
        <dbReference type="ARBA" id="ARBA00022793"/>
    </source>
</evidence>